<evidence type="ECO:0000313" key="3">
    <source>
        <dbReference type="Proteomes" id="UP000800235"/>
    </source>
</evidence>
<accession>A0A9P4U1V1</accession>
<reference evidence="2" key="1">
    <citation type="journal article" date="2020" name="Stud. Mycol.">
        <title>101 Dothideomycetes genomes: a test case for predicting lifestyles and emergence of pathogens.</title>
        <authorList>
            <person name="Haridas S."/>
            <person name="Albert R."/>
            <person name="Binder M."/>
            <person name="Bloem J."/>
            <person name="Labutti K."/>
            <person name="Salamov A."/>
            <person name="Andreopoulos B."/>
            <person name="Baker S."/>
            <person name="Barry K."/>
            <person name="Bills G."/>
            <person name="Bluhm B."/>
            <person name="Cannon C."/>
            <person name="Castanera R."/>
            <person name="Culley D."/>
            <person name="Daum C."/>
            <person name="Ezra D."/>
            <person name="Gonzalez J."/>
            <person name="Henrissat B."/>
            <person name="Kuo A."/>
            <person name="Liang C."/>
            <person name="Lipzen A."/>
            <person name="Lutzoni F."/>
            <person name="Magnuson J."/>
            <person name="Mondo S."/>
            <person name="Nolan M."/>
            <person name="Ohm R."/>
            <person name="Pangilinan J."/>
            <person name="Park H.-J."/>
            <person name="Ramirez L."/>
            <person name="Alfaro M."/>
            <person name="Sun H."/>
            <person name="Tritt A."/>
            <person name="Yoshinaga Y."/>
            <person name="Zwiers L.-H."/>
            <person name="Turgeon B."/>
            <person name="Goodwin S."/>
            <person name="Spatafora J."/>
            <person name="Crous P."/>
            <person name="Grigoriev I."/>
        </authorList>
    </citation>
    <scope>NUCLEOTIDE SEQUENCE</scope>
    <source>
        <strain evidence="2">CBS 130266</strain>
    </source>
</reference>
<protein>
    <submittedName>
        <fullName evidence="2">Uncharacterized protein</fullName>
    </submittedName>
</protein>
<feature type="region of interest" description="Disordered" evidence="1">
    <location>
        <begin position="219"/>
        <end position="264"/>
    </location>
</feature>
<dbReference type="Proteomes" id="UP000800235">
    <property type="component" value="Unassembled WGS sequence"/>
</dbReference>
<organism evidence="2 3">
    <name type="scientific">Tothia fuscella</name>
    <dbReference type="NCBI Taxonomy" id="1048955"/>
    <lineage>
        <taxon>Eukaryota</taxon>
        <taxon>Fungi</taxon>
        <taxon>Dikarya</taxon>
        <taxon>Ascomycota</taxon>
        <taxon>Pezizomycotina</taxon>
        <taxon>Dothideomycetes</taxon>
        <taxon>Pleosporomycetidae</taxon>
        <taxon>Venturiales</taxon>
        <taxon>Cylindrosympodiaceae</taxon>
        <taxon>Tothia</taxon>
    </lineage>
</organism>
<feature type="compositionally biased region" description="Acidic residues" evidence="1">
    <location>
        <begin position="252"/>
        <end position="264"/>
    </location>
</feature>
<keyword evidence="3" id="KW-1185">Reference proteome</keyword>
<dbReference type="EMBL" id="MU007018">
    <property type="protein sequence ID" value="KAF2433896.1"/>
    <property type="molecule type" value="Genomic_DNA"/>
</dbReference>
<dbReference type="AlphaFoldDB" id="A0A9P4U1V1"/>
<evidence type="ECO:0000313" key="2">
    <source>
        <dbReference type="EMBL" id="KAF2433896.1"/>
    </source>
</evidence>
<comment type="caution">
    <text evidence="2">The sequence shown here is derived from an EMBL/GenBank/DDBJ whole genome shotgun (WGS) entry which is preliminary data.</text>
</comment>
<proteinExistence type="predicted"/>
<gene>
    <name evidence="2" type="ORF">EJ08DRAFT_17502</name>
</gene>
<feature type="compositionally biased region" description="Basic and acidic residues" evidence="1">
    <location>
        <begin position="222"/>
        <end position="251"/>
    </location>
</feature>
<sequence length="264" mass="31390">MRANLFPFFKALCEHNAIHVLPIVDRFTSLRHIRVIVILRHRRYMELIKYGYDSKDEERDEESEPFLKKVHQFTEDVFTHFESRRGAHRGPVDPFVERIDFRFWCHGEKARFRRFNEKYEAFLTSPTPSIDNPLSSVFSDQSDEAEEVESVQVPFPGNIPPSLKLSAIYAHRQPTQGLLPEEREIDLDRQDHALKRKRHLDIRAWKKDIRRRLREGRKIRRENRDRERELSLAEGDQATHDEGDRGTLDEGTHDEDEDDDDLFT</sequence>
<evidence type="ECO:0000256" key="1">
    <source>
        <dbReference type="SAM" id="MobiDB-lite"/>
    </source>
</evidence>
<name>A0A9P4U1V1_9PEZI</name>